<protein>
    <submittedName>
        <fullName evidence="2">ABC transporter permease</fullName>
    </submittedName>
</protein>
<accession>A0ABT4M8G3</accession>
<feature type="transmembrane region" description="Helical" evidence="1">
    <location>
        <begin position="228"/>
        <end position="250"/>
    </location>
</feature>
<keyword evidence="1" id="KW-0472">Membrane</keyword>
<dbReference type="EMBL" id="JAPWIJ010000001">
    <property type="protein sequence ID" value="MCZ4517143.1"/>
    <property type="molecule type" value="Genomic_DNA"/>
</dbReference>
<organism evidence="2 3">
    <name type="scientific">Rhodococcus ruber</name>
    <dbReference type="NCBI Taxonomy" id="1830"/>
    <lineage>
        <taxon>Bacteria</taxon>
        <taxon>Bacillati</taxon>
        <taxon>Actinomycetota</taxon>
        <taxon>Actinomycetes</taxon>
        <taxon>Mycobacteriales</taxon>
        <taxon>Nocardiaceae</taxon>
        <taxon>Rhodococcus</taxon>
    </lineage>
</organism>
<feature type="transmembrane region" description="Helical" evidence="1">
    <location>
        <begin position="140"/>
        <end position="167"/>
    </location>
</feature>
<dbReference type="RefSeq" id="WP_269601754.1">
    <property type="nucleotide sequence ID" value="NZ_JAPWIJ010000001.1"/>
</dbReference>
<keyword evidence="3" id="KW-1185">Reference proteome</keyword>
<feature type="transmembrane region" description="Helical" evidence="1">
    <location>
        <begin position="105"/>
        <end position="134"/>
    </location>
</feature>
<feature type="transmembrane region" description="Helical" evidence="1">
    <location>
        <begin position="31"/>
        <end position="49"/>
    </location>
</feature>
<feature type="transmembrane region" description="Helical" evidence="1">
    <location>
        <begin position="179"/>
        <end position="208"/>
    </location>
</feature>
<keyword evidence="1" id="KW-0812">Transmembrane</keyword>
<proteinExistence type="predicted"/>
<gene>
    <name evidence="2" type="ORF">O4220_01350</name>
</gene>
<evidence type="ECO:0000313" key="3">
    <source>
        <dbReference type="Proteomes" id="UP001081071"/>
    </source>
</evidence>
<comment type="caution">
    <text evidence="2">The sequence shown here is derived from an EMBL/GenBank/DDBJ whole genome shotgun (WGS) entry which is preliminary data.</text>
</comment>
<keyword evidence="1" id="KW-1133">Transmembrane helix</keyword>
<sequence>MTTTTSLRPRRGLHPTFVLHDIRRQITPQNLIFTVALPAVLYLALFRVVEPSAGVDLPHGNFQAWMMIGIAVYGASIGTISRAAGISNEKANGWLRTIRLSPLGAGGYVASRIIACQVYAAIPVIVVGILGALTGARADAIVWITGLVVAWIGSAIFSALGLVLGMLLPPEVVTHVPGVVMTGLAFLGNIFIPLSGGMLAIAQVTPLYGVATLARYALTDGYNLDGSHASLAGALINVAAWFVGFSFAAVRRFAGATGRQ</sequence>
<evidence type="ECO:0000256" key="1">
    <source>
        <dbReference type="SAM" id="Phobius"/>
    </source>
</evidence>
<evidence type="ECO:0000313" key="2">
    <source>
        <dbReference type="EMBL" id="MCZ4517143.1"/>
    </source>
</evidence>
<reference evidence="2" key="1">
    <citation type="submission" date="2022-12" db="EMBL/GenBank/DDBJ databases">
        <authorList>
            <person name="Krivoruchko A.V."/>
            <person name="Elkin A."/>
        </authorList>
    </citation>
    <scope>NUCLEOTIDE SEQUENCE</scope>
    <source>
        <strain evidence="2">IEGM 1391</strain>
    </source>
</reference>
<dbReference type="Proteomes" id="UP001081071">
    <property type="component" value="Unassembled WGS sequence"/>
</dbReference>
<feature type="transmembrane region" description="Helical" evidence="1">
    <location>
        <begin position="64"/>
        <end position="84"/>
    </location>
</feature>
<name>A0ABT4M8G3_9NOCA</name>